<feature type="transmembrane region" description="Helical" evidence="2">
    <location>
        <begin position="43"/>
        <end position="65"/>
    </location>
</feature>
<comment type="caution">
    <text evidence="3">The sequence shown here is derived from an EMBL/GenBank/DDBJ whole genome shotgun (WGS) entry which is preliminary data.</text>
</comment>
<evidence type="ECO:0000256" key="2">
    <source>
        <dbReference type="SAM" id="Phobius"/>
    </source>
</evidence>
<accession>A0AAJ2ETW0</accession>
<evidence type="ECO:0000313" key="3">
    <source>
        <dbReference type="EMBL" id="MDR6102938.1"/>
    </source>
</evidence>
<evidence type="ECO:0008006" key="5">
    <source>
        <dbReference type="Google" id="ProtNLM"/>
    </source>
</evidence>
<reference evidence="3" key="1">
    <citation type="submission" date="2023-08" db="EMBL/GenBank/DDBJ databases">
        <title>Functional and genomic diversity of the sorghum phyllosphere microbiome.</title>
        <authorList>
            <person name="Shade A."/>
        </authorList>
    </citation>
    <scope>NUCLEOTIDE SEQUENCE</scope>
    <source>
        <strain evidence="3">SORGH_AS_0974</strain>
    </source>
</reference>
<dbReference type="EMBL" id="JAVIZC010000003">
    <property type="protein sequence ID" value="MDR6102938.1"/>
    <property type="molecule type" value="Genomic_DNA"/>
</dbReference>
<dbReference type="Proteomes" id="UP001255601">
    <property type="component" value="Unassembled WGS sequence"/>
</dbReference>
<name>A0AAJ2ETW0_9HYPH</name>
<evidence type="ECO:0000313" key="4">
    <source>
        <dbReference type="Proteomes" id="UP001255601"/>
    </source>
</evidence>
<feature type="compositionally biased region" description="Polar residues" evidence="1">
    <location>
        <begin position="100"/>
        <end position="118"/>
    </location>
</feature>
<feature type="transmembrane region" description="Helical" evidence="2">
    <location>
        <begin position="12"/>
        <end position="31"/>
    </location>
</feature>
<proteinExistence type="predicted"/>
<feature type="region of interest" description="Disordered" evidence="1">
    <location>
        <begin position="97"/>
        <end position="128"/>
    </location>
</feature>
<sequence length="403" mass="44577">MLDSVSAFFRRVFSALGRGLSVLGAALIWPFRARQGSAGARTWMIQAPLAVGLVLIFGLYGYFIWQTQVWTNFNPDYVEDYKLSTRTVGAGQELPATPATLPQAQTDAQAQGQSTTEGTATAPAPVAAAPVSRSCQPSATVDVAAGLIDFNVDQNAWISSMLLYKLGFFGIDWDSTPFLDNKASFQRGVNQAVRRTAVELVDTLGRVRGTSGINNDLQNARGNLQYDEYSWYFGLSPFGPKTPTPSYYRSAAESLRKFNVSLAQCTSVFDTRADNLIQFIDRIANDIGGTSAILRERSENYNGGWFDTRADDRFWFAYGQLYGYYGILSAAGADFQQVIRERNVTSLWNDTLAQTRAALRIQPFIISNGDESGWIMPSHLATMGFYVLRVRSNLVELRSVLDR</sequence>
<dbReference type="AlphaFoldDB" id="A0AAJ2ETW0"/>
<feature type="compositionally biased region" description="Low complexity" evidence="1">
    <location>
        <begin position="119"/>
        <end position="128"/>
    </location>
</feature>
<keyword evidence="2" id="KW-1133">Transmembrane helix</keyword>
<dbReference type="Pfam" id="PF10095">
    <property type="entry name" value="DUF2333"/>
    <property type="match status" value="2"/>
</dbReference>
<gene>
    <name evidence="3" type="ORF">QE369_003135</name>
</gene>
<dbReference type="RefSeq" id="WP_309771493.1">
    <property type="nucleotide sequence ID" value="NZ_JAVIZC010000003.1"/>
</dbReference>
<keyword evidence="2" id="KW-0812">Transmembrane</keyword>
<protein>
    <recommendedName>
        <fullName evidence="5">DUF2333 family protein</fullName>
    </recommendedName>
</protein>
<evidence type="ECO:0000256" key="1">
    <source>
        <dbReference type="SAM" id="MobiDB-lite"/>
    </source>
</evidence>
<dbReference type="InterPro" id="IPR016936">
    <property type="entry name" value="UCP029693"/>
</dbReference>
<keyword evidence="2" id="KW-0472">Membrane</keyword>
<organism evidence="3 4">
    <name type="scientific">Agrobacterium larrymoorei</name>
    <dbReference type="NCBI Taxonomy" id="160699"/>
    <lineage>
        <taxon>Bacteria</taxon>
        <taxon>Pseudomonadati</taxon>
        <taxon>Pseudomonadota</taxon>
        <taxon>Alphaproteobacteria</taxon>
        <taxon>Hyphomicrobiales</taxon>
        <taxon>Rhizobiaceae</taxon>
        <taxon>Rhizobium/Agrobacterium group</taxon>
        <taxon>Agrobacterium</taxon>
    </lineage>
</organism>